<proteinExistence type="predicted"/>
<dbReference type="EMBL" id="QKWP01003004">
    <property type="protein sequence ID" value="RIB01658.1"/>
    <property type="molecule type" value="Genomic_DNA"/>
</dbReference>
<dbReference type="AlphaFoldDB" id="A0A397TXR4"/>
<feature type="region of interest" description="Disordered" evidence="1">
    <location>
        <begin position="66"/>
        <end position="101"/>
    </location>
</feature>
<evidence type="ECO:0000256" key="1">
    <source>
        <dbReference type="SAM" id="MobiDB-lite"/>
    </source>
</evidence>
<keyword evidence="3" id="KW-1185">Reference proteome</keyword>
<evidence type="ECO:0000313" key="3">
    <source>
        <dbReference type="Proteomes" id="UP000266673"/>
    </source>
</evidence>
<evidence type="ECO:0000313" key="2">
    <source>
        <dbReference type="EMBL" id="RIB01658.1"/>
    </source>
</evidence>
<reference evidence="2 3" key="1">
    <citation type="submission" date="2018-06" db="EMBL/GenBank/DDBJ databases">
        <title>Comparative genomics reveals the genomic features of Rhizophagus irregularis, R. cerebriforme, R. diaphanum and Gigaspora rosea, and their symbiotic lifestyle signature.</title>
        <authorList>
            <person name="Morin E."/>
            <person name="San Clemente H."/>
            <person name="Chen E.C.H."/>
            <person name="De La Providencia I."/>
            <person name="Hainaut M."/>
            <person name="Kuo A."/>
            <person name="Kohler A."/>
            <person name="Murat C."/>
            <person name="Tang N."/>
            <person name="Roy S."/>
            <person name="Loubradou J."/>
            <person name="Henrissat B."/>
            <person name="Grigoriev I.V."/>
            <person name="Corradi N."/>
            <person name="Roux C."/>
            <person name="Martin F.M."/>
        </authorList>
    </citation>
    <scope>NUCLEOTIDE SEQUENCE [LARGE SCALE GENOMIC DNA]</scope>
    <source>
        <strain evidence="2 3">DAOM 194757</strain>
    </source>
</reference>
<dbReference type="OrthoDB" id="2482312at2759"/>
<gene>
    <name evidence="2" type="ORF">C2G38_2230126</name>
</gene>
<comment type="caution">
    <text evidence="2">The sequence shown here is derived from an EMBL/GenBank/DDBJ whole genome shotgun (WGS) entry which is preliminary data.</text>
</comment>
<feature type="compositionally biased region" description="Basic and acidic residues" evidence="1">
    <location>
        <begin position="72"/>
        <end position="88"/>
    </location>
</feature>
<accession>A0A397TXR4</accession>
<name>A0A397TXR4_9GLOM</name>
<sequence>MLVLFHYLSKVGDQYSEIVKAQMFMQGLYFDLSINRSRSNNCPRLLPNKSDQKIAEQPLDRVRLYASPQSRTSDHVNTDKHEKQKKMEPTNSLVKANPEDKVLKKVSIKEVQKHENKRLRNDHKKDMTNNHEITDDPEEPLGDVRNLFELGPGYQNGIRIAKEERQKASIDYQKSERIGKNCTGYTKREVEPRVMNESWTFINGQKSSEMGYAIGINNLACCNQDVIGVKMDGHKAFDYHQKSAVDVQKPEGKQYSPGTNYQDEINSARTKKRYPSGVRGINEIECVNQKFKMSSCNALNNNAKINKKHGLSNNDLQEMCGAWMDKVALIKDPTSLKKHVGEVGDSIRMKKCKDNGNSPSFSNKKTETIKLHMMNDLVRRADKDRIGDLVKCPLKKDNLGDHGKMLNVRNRMNINNNNNNNNNNNPLKLVTSTPRYPVGLSKFDERFDGAHLLERGGVVSAHEKEDGERIVEQLYIVFMFWNLCGIVLSSDNSNIVGFSPNLWAIIFLSVLSNMDKYLNPLYDFSII</sequence>
<organism evidence="2 3">
    <name type="scientific">Gigaspora rosea</name>
    <dbReference type="NCBI Taxonomy" id="44941"/>
    <lineage>
        <taxon>Eukaryota</taxon>
        <taxon>Fungi</taxon>
        <taxon>Fungi incertae sedis</taxon>
        <taxon>Mucoromycota</taxon>
        <taxon>Glomeromycotina</taxon>
        <taxon>Glomeromycetes</taxon>
        <taxon>Diversisporales</taxon>
        <taxon>Gigasporaceae</taxon>
        <taxon>Gigaspora</taxon>
    </lineage>
</organism>
<protein>
    <submittedName>
        <fullName evidence="2">Uncharacterized protein</fullName>
    </submittedName>
</protein>
<dbReference type="Proteomes" id="UP000266673">
    <property type="component" value="Unassembled WGS sequence"/>
</dbReference>